<dbReference type="SUPFAM" id="SSF55961">
    <property type="entry name" value="Bet v1-like"/>
    <property type="match status" value="1"/>
</dbReference>
<dbReference type="OrthoDB" id="509124at2759"/>
<evidence type="ECO:0000313" key="3">
    <source>
        <dbReference type="Proteomes" id="UP000054007"/>
    </source>
</evidence>
<dbReference type="Pfam" id="PF03364">
    <property type="entry name" value="Polyketide_cyc"/>
    <property type="match status" value="1"/>
</dbReference>
<name>A0A0D7B292_9AGAR</name>
<gene>
    <name evidence="2" type="ORF">CYLTODRAFT_402871</name>
</gene>
<dbReference type="CDD" id="cd07822">
    <property type="entry name" value="SRPBCC_4"/>
    <property type="match status" value="1"/>
</dbReference>
<dbReference type="Gene3D" id="3.30.530.20">
    <property type="match status" value="1"/>
</dbReference>
<evidence type="ECO:0000313" key="2">
    <source>
        <dbReference type="EMBL" id="KIY63656.1"/>
    </source>
</evidence>
<sequence>MSAIPPAVSDGVFAVTGSSVIEAPIDKVWQVLLDIESYPVWNPFVRRHTITDAAGNALSPHEQRISEGAHMHMAVHLPAVLSDTVPFYQKSSVFVQCSYRSDEMYRIAWRLQGLASTLGLLNAERWQMLSTLPDGSVKYENLEVFSGPVAYLVKLFTGKQLQDAVAAFGAALKERCEK</sequence>
<reference evidence="2 3" key="1">
    <citation type="journal article" date="2015" name="Fungal Genet. Biol.">
        <title>Evolution of novel wood decay mechanisms in Agaricales revealed by the genome sequences of Fistulina hepatica and Cylindrobasidium torrendii.</title>
        <authorList>
            <person name="Floudas D."/>
            <person name="Held B.W."/>
            <person name="Riley R."/>
            <person name="Nagy L.G."/>
            <person name="Koehler G."/>
            <person name="Ransdell A.S."/>
            <person name="Younus H."/>
            <person name="Chow J."/>
            <person name="Chiniquy J."/>
            <person name="Lipzen A."/>
            <person name="Tritt A."/>
            <person name="Sun H."/>
            <person name="Haridas S."/>
            <person name="LaButti K."/>
            <person name="Ohm R.A."/>
            <person name="Kues U."/>
            <person name="Blanchette R.A."/>
            <person name="Grigoriev I.V."/>
            <person name="Minto R.E."/>
            <person name="Hibbett D.S."/>
        </authorList>
    </citation>
    <scope>NUCLEOTIDE SEQUENCE [LARGE SCALE GENOMIC DNA]</scope>
    <source>
        <strain evidence="2 3">FP15055 ss-10</strain>
    </source>
</reference>
<protein>
    <recommendedName>
        <fullName evidence="1">Coenzyme Q-binding protein COQ10 START domain-containing protein</fullName>
    </recommendedName>
</protein>
<keyword evidence="3" id="KW-1185">Reference proteome</keyword>
<feature type="domain" description="Coenzyme Q-binding protein COQ10 START" evidence="1">
    <location>
        <begin position="21"/>
        <end position="168"/>
    </location>
</feature>
<dbReference type="AlphaFoldDB" id="A0A0D7B292"/>
<dbReference type="EMBL" id="KN880681">
    <property type="protein sequence ID" value="KIY63656.1"/>
    <property type="molecule type" value="Genomic_DNA"/>
</dbReference>
<dbReference type="InterPro" id="IPR005031">
    <property type="entry name" value="COQ10_START"/>
</dbReference>
<evidence type="ECO:0000259" key="1">
    <source>
        <dbReference type="Pfam" id="PF03364"/>
    </source>
</evidence>
<organism evidence="2 3">
    <name type="scientific">Cylindrobasidium torrendii FP15055 ss-10</name>
    <dbReference type="NCBI Taxonomy" id="1314674"/>
    <lineage>
        <taxon>Eukaryota</taxon>
        <taxon>Fungi</taxon>
        <taxon>Dikarya</taxon>
        <taxon>Basidiomycota</taxon>
        <taxon>Agaricomycotina</taxon>
        <taxon>Agaricomycetes</taxon>
        <taxon>Agaricomycetidae</taxon>
        <taxon>Agaricales</taxon>
        <taxon>Marasmiineae</taxon>
        <taxon>Physalacriaceae</taxon>
        <taxon>Cylindrobasidium</taxon>
    </lineage>
</organism>
<dbReference type="InterPro" id="IPR023393">
    <property type="entry name" value="START-like_dom_sf"/>
</dbReference>
<accession>A0A0D7B292</accession>
<proteinExistence type="predicted"/>
<dbReference type="Proteomes" id="UP000054007">
    <property type="component" value="Unassembled WGS sequence"/>
</dbReference>